<dbReference type="EMBL" id="BMWH01000019">
    <property type="protein sequence ID" value="GGZ99707.1"/>
    <property type="molecule type" value="Genomic_DNA"/>
</dbReference>
<dbReference type="Proteomes" id="UP000623010">
    <property type="component" value="Unassembled WGS sequence"/>
</dbReference>
<comment type="caution">
    <text evidence="1">The sequence shown here is derived from an EMBL/GenBank/DDBJ whole genome shotgun (WGS) entry which is preliminary data.</text>
</comment>
<protein>
    <submittedName>
        <fullName evidence="1">Uncharacterized protein</fullName>
    </submittedName>
</protein>
<reference evidence="1" key="2">
    <citation type="submission" date="2020-09" db="EMBL/GenBank/DDBJ databases">
        <authorList>
            <person name="Sun Q."/>
            <person name="Ohkuma M."/>
        </authorList>
    </citation>
    <scope>NUCLEOTIDE SEQUENCE</scope>
    <source>
        <strain evidence="1">JCM 5016</strain>
    </source>
</reference>
<accession>A0A918RH00</accession>
<dbReference type="RefSeq" id="WP_190059131.1">
    <property type="nucleotide sequence ID" value="NZ_BMWH01000019.1"/>
</dbReference>
<name>A0A918RH00_9ACTN</name>
<keyword evidence="2" id="KW-1185">Reference proteome</keyword>
<sequence length="139" mass="15592">MSTRTPRKSPTLTAAAPILAAVLTGGLLTAHPAWSVEPRVGPVKYFGTVTCKQAFPHSRSVPTRVRLDSGVDDVTVGTIQRPNRRARYGPAELDVPLHRKFHLTVQVTCKERRKPTKQFTRVFSQRNLVKNQVIRLDIR</sequence>
<proteinExistence type="predicted"/>
<evidence type="ECO:0000313" key="2">
    <source>
        <dbReference type="Proteomes" id="UP000623010"/>
    </source>
</evidence>
<reference evidence="1" key="1">
    <citation type="journal article" date="2014" name="Int. J. Syst. Evol. Microbiol.">
        <title>Complete genome sequence of Corynebacterium casei LMG S-19264T (=DSM 44701T), isolated from a smear-ripened cheese.</title>
        <authorList>
            <consortium name="US DOE Joint Genome Institute (JGI-PGF)"/>
            <person name="Walter F."/>
            <person name="Albersmeier A."/>
            <person name="Kalinowski J."/>
            <person name="Ruckert C."/>
        </authorList>
    </citation>
    <scope>NUCLEOTIDE SEQUENCE</scope>
    <source>
        <strain evidence="1">JCM 5016</strain>
    </source>
</reference>
<gene>
    <name evidence="1" type="ORF">GCM10010389_43450</name>
</gene>
<organism evidence="1 2">
    <name type="scientific">Streptomyces echinoruber</name>
    <dbReference type="NCBI Taxonomy" id="68898"/>
    <lineage>
        <taxon>Bacteria</taxon>
        <taxon>Bacillati</taxon>
        <taxon>Actinomycetota</taxon>
        <taxon>Actinomycetes</taxon>
        <taxon>Kitasatosporales</taxon>
        <taxon>Streptomycetaceae</taxon>
        <taxon>Streptomyces</taxon>
    </lineage>
</organism>
<evidence type="ECO:0000313" key="1">
    <source>
        <dbReference type="EMBL" id="GGZ99707.1"/>
    </source>
</evidence>
<dbReference type="AlphaFoldDB" id="A0A918RH00"/>